<feature type="compositionally biased region" description="Basic and acidic residues" evidence="5">
    <location>
        <begin position="10"/>
        <end position="21"/>
    </location>
</feature>
<dbReference type="EMBL" id="CATNWA010000222">
    <property type="protein sequence ID" value="CAI9534686.1"/>
    <property type="molecule type" value="Genomic_DNA"/>
</dbReference>
<feature type="compositionally biased region" description="Basic and acidic residues" evidence="5">
    <location>
        <begin position="461"/>
        <end position="470"/>
    </location>
</feature>
<sequence>MDTAVKGSHKTPEMRDRESSLCEGMDEKLDYMVLPSTKDPDRTEVIFPSIQSAKSSNPFPKPPETTISSSVLPSFLLSSTEELIQSFTPPLPSLTTLSLADNKIEHEEDLLAVALFPTLEELVIHGNPLTTRWKGDPPLLKSFLQERLGVKIARKKMVAVGKPHLVIPIKEKRKVSTHVPKIPKQPLMIEPPLLPFLRQFGHDSDITEHVMSSSPLPPIRTSPKRDQDSTMGQNRESSGMHEPSEEEMNFSSEPTVESVFMTQVDDLLDHPHCTSSGTTQEEQDLEISQNLEHTEIPENFRGYEEFYDVKTDPDFIEPNGIQNNVRALEYALRRLHVYHDWKPGMGSNQKPYIPRESQLEKELHPMTWKNKKEALADVLICMRERRPLVEVPLESALEKNKTSREHKEARHLTKDLHRRYEFFQSEAVKFAAELEGELKHTAKELLAAQGKLGDQKVQQGPRREPKSPPK</sequence>
<gene>
    <name evidence="6" type="ORF">SPARVUS_LOCUS684007</name>
</gene>
<keyword evidence="3" id="KW-0433">Leucine-rich repeat</keyword>
<keyword evidence="4" id="KW-0677">Repeat</keyword>
<keyword evidence="2" id="KW-0963">Cytoplasm</keyword>
<reference evidence="6" key="1">
    <citation type="submission" date="2023-05" db="EMBL/GenBank/DDBJ databases">
        <authorList>
            <person name="Stuckert A."/>
        </authorList>
    </citation>
    <scope>NUCLEOTIDE SEQUENCE</scope>
</reference>
<name>A0ABN9AFB5_9NEOB</name>
<accession>A0ABN9AFB5</accession>
<dbReference type="PANTHER" id="PTHR22710">
    <property type="entry name" value="X-RAY RADIATION RESISTANCE ASSOCIATED PROTEIN 1 XRRA1"/>
    <property type="match status" value="1"/>
</dbReference>
<evidence type="ECO:0000256" key="1">
    <source>
        <dbReference type="ARBA" id="ARBA00004496"/>
    </source>
</evidence>
<evidence type="ECO:0008006" key="8">
    <source>
        <dbReference type="Google" id="ProtNLM"/>
    </source>
</evidence>
<dbReference type="InterPro" id="IPR032675">
    <property type="entry name" value="LRR_dom_sf"/>
</dbReference>
<evidence type="ECO:0000313" key="6">
    <source>
        <dbReference type="EMBL" id="CAI9534686.1"/>
    </source>
</evidence>
<evidence type="ECO:0000256" key="5">
    <source>
        <dbReference type="SAM" id="MobiDB-lite"/>
    </source>
</evidence>
<evidence type="ECO:0000256" key="4">
    <source>
        <dbReference type="ARBA" id="ARBA00022737"/>
    </source>
</evidence>
<comment type="caution">
    <text evidence="6">The sequence shown here is derived from an EMBL/GenBank/DDBJ whole genome shotgun (WGS) entry which is preliminary data.</text>
</comment>
<feature type="region of interest" description="Disordered" evidence="5">
    <location>
        <begin position="1"/>
        <end position="21"/>
    </location>
</feature>
<evidence type="ECO:0000256" key="2">
    <source>
        <dbReference type="ARBA" id="ARBA00022490"/>
    </source>
</evidence>
<dbReference type="PANTHER" id="PTHR22710:SF2">
    <property type="entry name" value="X-RAY RADIATION RESISTANCE-ASSOCIATED PROTEIN 1"/>
    <property type="match status" value="1"/>
</dbReference>
<evidence type="ECO:0000256" key="3">
    <source>
        <dbReference type="ARBA" id="ARBA00022614"/>
    </source>
</evidence>
<dbReference type="InterPro" id="IPR001611">
    <property type="entry name" value="Leu-rich_rpt"/>
</dbReference>
<feature type="region of interest" description="Disordered" evidence="5">
    <location>
        <begin position="449"/>
        <end position="470"/>
    </location>
</feature>
<comment type="subcellular location">
    <subcellularLocation>
        <location evidence="1">Cytoplasm</location>
    </subcellularLocation>
</comment>
<feature type="region of interest" description="Disordered" evidence="5">
    <location>
        <begin position="208"/>
        <end position="252"/>
    </location>
</feature>
<evidence type="ECO:0000313" key="7">
    <source>
        <dbReference type="Proteomes" id="UP001162483"/>
    </source>
</evidence>
<dbReference type="PROSITE" id="PS51450">
    <property type="entry name" value="LRR"/>
    <property type="match status" value="1"/>
</dbReference>
<organism evidence="6 7">
    <name type="scientific">Staurois parvus</name>
    <dbReference type="NCBI Taxonomy" id="386267"/>
    <lineage>
        <taxon>Eukaryota</taxon>
        <taxon>Metazoa</taxon>
        <taxon>Chordata</taxon>
        <taxon>Craniata</taxon>
        <taxon>Vertebrata</taxon>
        <taxon>Euteleostomi</taxon>
        <taxon>Amphibia</taxon>
        <taxon>Batrachia</taxon>
        <taxon>Anura</taxon>
        <taxon>Neobatrachia</taxon>
        <taxon>Ranoidea</taxon>
        <taxon>Ranidae</taxon>
        <taxon>Staurois</taxon>
    </lineage>
</organism>
<protein>
    <recommendedName>
        <fullName evidence="8">X-ray radiation resistance-associated protein 1</fullName>
    </recommendedName>
</protein>
<keyword evidence="7" id="KW-1185">Reference proteome</keyword>
<dbReference type="Proteomes" id="UP001162483">
    <property type="component" value="Unassembled WGS sequence"/>
</dbReference>
<dbReference type="Gene3D" id="3.80.10.10">
    <property type="entry name" value="Ribonuclease Inhibitor"/>
    <property type="match status" value="1"/>
</dbReference>
<proteinExistence type="predicted"/>
<dbReference type="SUPFAM" id="SSF52058">
    <property type="entry name" value="L domain-like"/>
    <property type="match status" value="1"/>
</dbReference>